<dbReference type="PANTHER" id="PTHR34295:SF1">
    <property type="entry name" value="BIOTIN TRANSPORTER BIOY"/>
    <property type="match status" value="1"/>
</dbReference>
<feature type="transmembrane region" description="Helical" evidence="2">
    <location>
        <begin position="83"/>
        <end position="99"/>
    </location>
</feature>
<feature type="transmembrane region" description="Helical" evidence="2">
    <location>
        <begin position="30"/>
        <end position="49"/>
    </location>
</feature>
<dbReference type="Gene3D" id="1.10.1760.20">
    <property type="match status" value="1"/>
</dbReference>
<dbReference type="RefSeq" id="WP_283217629.1">
    <property type="nucleotide sequence ID" value="NZ_LGFD01000020.1"/>
</dbReference>
<dbReference type="PATRIC" id="fig|172049.5.peg.2112"/>
<dbReference type="PIRSF" id="PIRSF016661">
    <property type="entry name" value="BioY"/>
    <property type="match status" value="1"/>
</dbReference>
<accession>A0A117L1B8</accession>
<evidence type="ECO:0000313" key="3">
    <source>
        <dbReference type="EMBL" id="KUK17560.1"/>
    </source>
</evidence>
<feature type="transmembrane region" description="Helical" evidence="2">
    <location>
        <begin position="140"/>
        <end position="162"/>
    </location>
</feature>
<gene>
    <name evidence="3" type="ORF">XD54_1153</name>
</gene>
<organism evidence="3 4">
    <name type="scientific">Thermococcus sibiricus</name>
    <dbReference type="NCBI Taxonomy" id="172049"/>
    <lineage>
        <taxon>Archaea</taxon>
        <taxon>Methanobacteriati</taxon>
        <taxon>Methanobacteriota</taxon>
        <taxon>Thermococci</taxon>
        <taxon>Thermococcales</taxon>
        <taxon>Thermococcaceae</taxon>
        <taxon>Thermococcus</taxon>
    </lineage>
</organism>
<keyword evidence="1" id="KW-1003">Cell membrane</keyword>
<evidence type="ECO:0000313" key="4">
    <source>
        <dbReference type="Proteomes" id="UP000053911"/>
    </source>
</evidence>
<protein>
    <submittedName>
        <fullName evidence="3">Biotin biosynthesis protein BioY</fullName>
    </submittedName>
</protein>
<comment type="similarity">
    <text evidence="1">Belongs to the BioY family.</text>
</comment>
<keyword evidence="1" id="KW-0813">Transport</keyword>
<reference evidence="4" key="1">
    <citation type="journal article" date="2015" name="MBio">
        <title>Genome-Resolved Metagenomic Analysis Reveals Roles for Candidate Phyla and Other Microbial Community Members in Biogeochemical Transformations in Oil Reservoirs.</title>
        <authorList>
            <person name="Hu P."/>
            <person name="Tom L."/>
            <person name="Singh A."/>
            <person name="Thomas B.C."/>
            <person name="Baker B.J."/>
            <person name="Piceno Y.M."/>
            <person name="Andersen G.L."/>
            <person name="Banfield J.F."/>
        </authorList>
    </citation>
    <scope>NUCLEOTIDE SEQUENCE [LARGE SCALE GENOMIC DNA]</scope>
</reference>
<dbReference type="GO" id="GO:0005886">
    <property type="term" value="C:plasma membrane"/>
    <property type="evidence" value="ECO:0007669"/>
    <property type="project" value="UniProtKB-SubCell"/>
</dbReference>
<dbReference type="Proteomes" id="UP000053911">
    <property type="component" value="Unassembled WGS sequence"/>
</dbReference>
<evidence type="ECO:0000256" key="2">
    <source>
        <dbReference type="SAM" id="Phobius"/>
    </source>
</evidence>
<comment type="subcellular location">
    <subcellularLocation>
        <location evidence="1">Cell membrane</location>
        <topology evidence="1">Multi-pass membrane protein</topology>
    </subcellularLocation>
</comment>
<dbReference type="Pfam" id="PF02632">
    <property type="entry name" value="BioY"/>
    <property type="match status" value="1"/>
</dbReference>
<keyword evidence="2" id="KW-1133">Transmembrane helix</keyword>
<comment type="caution">
    <text evidence="3">The sequence shown here is derived from an EMBL/GenBank/DDBJ whole genome shotgun (WGS) entry which is preliminary data.</text>
</comment>
<keyword evidence="1 2" id="KW-0472">Membrane</keyword>
<name>A0A117L1B8_9EURY</name>
<sequence>MKAKDIAYSALFVALTAVGAQISIPIGTVPITFQLLFVLLSGLILGPHLGFLSQLIYVFMGAIGLPVFASFSGGFAYIYGPTGGYLMAFPIAAYLVGFFSKRQENILNCILGTVLAISVVYLLGWFRLGLFLGGDFKKAFMIGVAPFVLIDVGKGALSILIAKRVKTAVKI</sequence>
<proteinExistence type="inferred from homology"/>
<feature type="transmembrane region" description="Helical" evidence="2">
    <location>
        <begin position="56"/>
        <end position="77"/>
    </location>
</feature>
<dbReference type="AlphaFoldDB" id="A0A117L1B8"/>
<keyword evidence="2" id="KW-0812">Transmembrane</keyword>
<evidence type="ECO:0000256" key="1">
    <source>
        <dbReference type="PIRNR" id="PIRNR016661"/>
    </source>
</evidence>
<dbReference type="GO" id="GO:0015225">
    <property type="term" value="F:biotin transmembrane transporter activity"/>
    <property type="evidence" value="ECO:0007669"/>
    <property type="project" value="UniProtKB-UniRule"/>
</dbReference>
<dbReference type="PANTHER" id="PTHR34295">
    <property type="entry name" value="BIOTIN TRANSPORTER BIOY"/>
    <property type="match status" value="1"/>
</dbReference>
<dbReference type="EMBL" id="LGFD01000020">
    <property type="protein sequence ID" value="KUK17560.1"/>
    <property type="molecule type" value="Genomic_DNA"/>
</dbReference>
<dbReference type="InterPro" id="IPR003784">
    <property type="entry name" value="BioY"/>
</dbReference>
<feature type="transmembrane region" description="Helical" evidence="2">
    <location>
        <begin position="106"/>
        <end position="128"/>
    </location>
</feature>